<gene>
    <name evidence="3" type="ORF">Pfra01_001078400</name>
</gene>
<name>A0A9W6XGF6_9STRA</name>
<dbReference type="InterPro" id="IPR006600">
    <property type="entry name" value="HTH_CenpB_DNA-bd_dom"/>
</dbReference>
<dbReference type="InterPro" id="IPR004875">
    <property type="entry name" value="DDE_SF_endonuclease_dom"/>
</dbReference>
<sequence>MRRLPGGGRRPISAVMEEALYDEIVAKRLRKEKVTRAWISHMAKVIYASHHGDDAVFGGCTASPHWITGIMRRYGLSLRRRTNLTNLTDELRVGGAVSYMKFLRRTLPAMDLNHTILIDETAVYFEDARNHTVDITGSRHIVVRFTGFSSMRITAVLAVSATGSKLSPLLIWKGKASPTFAKIGGVYVAYQPRAWVESTLLKRRIDLAFPLVDMREGKHLFWDSMRAHISKDVKAKCATRKINMRVIPGGLTPYLQAGDIGIYKTFKDLLYMDINARKESDKVEYTHFGNPRMPAVAVVCEWVRKAWRDTDSKAVINSISAAGFADSYLDWHVAKHDVYGEQLCKSWEALTRTMRIWATLTLVARDLILYDTE</sequence>
<accession>A0A9W6XGF6</accession>
<dbReference type="InterPro" id="IPR050863">
    <property type="entry name" value="CenT-Element_Derived"/>
</dbReference>
<dbReference type="GO" id="GO:0005634">
    <property type="term" value="C:nucleus"/>
    <property type="evidence" value="ECO:0007669"/>
    <property type="project" value="TreeGrafter"/>
</dbReference>
<keyword evidence="4" id="KW-1185">Reference proteome</keyword>
<evidence type="ECO:0000256" key="1">
    <source>
        <dbReference type="ARBA" id="ARBA00023125"/>
    </source>
</evidence>
<evidence type="ECO:0000313" key="4">
    <source>
        <dbReference type="Proteomes" id="UP001165121"/>
    </source>
</evidence>
<evidence type="ECO:0000259" key="2">
    <source>
        <dbReference type="SMART" id="SM00674"/>
    </source>
</evidence>
<dbReference type="OrthoDB" id="119075at2759"/>
<dbReference type="Pfam" id="PF03221">
    <property type="entry name" value="HTH_Tnp_Tc5"/>
    <property type="match status" value="1"/>
</dbReference>
<feature type="domain" description="HTH CENPB-type" evidence="2">
    <location>
        <begin position="10"/>
        <end position="80"/>
    </location>
</feature>
<comment type="caution">
    <text evidence="3">The sequence shown here is derived from an EMBL/GenBank/DDBJ whole genome shotgun (WGS) entry which is preliminary data.</text>
</comment>
<proteinExistence type="predicted"/>
<dbReference type="SMART" id="SM00674">
    <property type="entry name" value="CENPB"/>
    <property type="match status" value="1"/>
</dbReference>
<protein>
    <submittedName>
        <fullName evidence="3">Unnamed protein product</fullName>
    </submittedName>
</protein>
<dbReference type="AlphaFoldDB" id="A0A9W6XGF6"/>
<dbReference type="Proteomes" id="UP001165121">
    <property type="component" value="Unassembled WGS sequence"/>
</dbReference>
<dbReference type="GO" id="GO:0003677">
    <property type="term" value="F:DNA binding"/>
    <property type="evidence" value="ECO:0007669"/>
    <property type="project" value="UniProtKB-KW"/>
</dbReference>
<dbReference type="Pfam" id="PF03184">
    <property type="entry name" value="DDE_1"/>
    <property type="match status" value="1"/>
</dbReference>
<dbReference type="EMBL" id="BSXT01001053">
    <property type="protein sequence ID" value="GMF37949.1"/>
    <property type="molecule type" value="Genomic_DNA"/>
</dbReference>
<keyword evidence="1" id="KW-0238">DNA-binding</keyword>
<reference evidence="3" key="1">
    <citation type="submission" date="2023-04" db="EMBL/GenBank/DDBJ databases">
        <title>Phytophthora fragariaefolia NBRC 109709.</title>
        <authorList>
            <person name="Ichikawa N."/>
            <person name="Sato H."/>
            <person name="Tonouchi N."/>
        </authorList>
    </citation>
    <scope>NUCLEOTIDE SEQUENCE</scope>
    <source>
        <strain evidence="3">NBRC 109709</strain>
    </source>
</reference>
<dbReference type="PANTHER" id="PTHR19303">
    <property type="entry name" value="TRANSPOSON"/>
    <property type="match status" value="1"/>
</dbReference>
<organism evidence="3 4">
    <name type="scientific">Phytophthora fragariaefolia</name>
    <dbReference type="NCBI Taxonomy" id="1490495"/>
    <lineage>
        <taxon>Eukaryota</taxon>
        <taxon>Sar</taxon>
        <taxon>Stramenopiles</taxon>
        <taxon>Oomycota</taxon>
        <taxon>Peronosporomycetes</taxon>
        <taxon>Peronosporales</taxon>
        <taxon>Peronosporaceae</taxon>
        <taxon>Phytophthora</taxon>
    </lineage>
</organism>
<evidence type="ECO:0000313" key="3">
    <source>
        <dbReference type="EMBL" id="GMF37949.1"/>
    </source>
</evidence>